<feature type="transmembrane region" description="Helical" evidence="11">
    <location>
        <begin position="149"/>
        <end position="174"/>
    </location>
</feature>
<evidence type="ECO:0000256" key="5">
    <source>
        <dbReference type="ARBA" id="ARBA00023136"/>
    </source>
</evidence>
<evidence type="ECO:0000256" key="10">
    <source>
        <dbReference type="SAM" id="MobiDB-lite"/>
    </source>
</evidence>
<dbReference type="GO" id="GO:0007218">
    <property type="term" value="P:neuropeptide signaling pathway"/>
    <property type="evidence" value="ECO:0000318"/>
    <property type="project" value="GO_Central"/>
</dbReference>
<dbReference type="RefSeq" id="XP_030837102.1">
    <property type="nucleotide sequence ID" value="XM_030981242.1"/>
</dbReference>
<feature type="signal peptide" evidence="12">
    <location>
        <begin position="1"/>
        <end position="24"/>
    </location>
</feature>
<evidence type="ECO:0000256" key="8">
    <source>
        <dbReference type="ARBA" id="ARBA00023180"/>
    </source>
</evidence>
<dbReference type="Pfam" id="PF00001">
    <property type="entry name" value="7tm_1"/>
    <property type="match status" value="1"/>
</dbReference>
<dbReference type="AlphaFoldDB" id="A0A7M7NIG5"/>
<reference evidence="15" key="1">
    <citation type="submission" date="2015-02" db="EMBL/GenBank/DDBJ databases">
        <title>Genome sequencing for Strongylocentrotus purpuratus.</title>
        <authorList>
            <person name="Murali S."/>
            <person name="Liu Y."/>
            <person name="Vee V."/>
            <person name="English A."/>
            <person name="Wang M."/>
            <person name="Skinner E."/>
            <person name="Han Y."/>
            <person name="Muzny D.M."/>
            <person name="Worley K.C."/>
            <person name="Gibbs R.A."/>
        </authorList>
    </citation>
    <scope>NUCLEOTIDE SEQUENCE</scope>
</reference>
<keyword evidence="9" id="KW-0807">Transducer</keyword>
<evidence type="ECO:0000256" key="12">
    <source>
        <dbReference type="SAM" id="SignalP"/>
    </source>
</evidence>
<reference evidence="14" key="2">
    <citation type="submission" date="2021-01" db="UniProtKB">
        <authorList>
            <consortium name="EnsemblMetazoa"/>
        </authorList>
    </citation>
    <scope>IDENTIFICATION</scope>
</reference>
<organism evidence="14 15">
    <name type="scientific">Strongylocentrotus purpuratus</name>
    <name type="common">Purple sea urchin</name>
    <dbReference type="NCBI Taxonomy" id="7668"/>
    <lineage>
        <taxon>Eukaryota</taxon>
        <taxon>Metazoa</taxon>
        <taxon>Echinodermata</taxon>
        <taxon>Eleutherozoa</taxon>
        <taxon>Echinozoa</taxon>
        <taxon>Echinoidea</taxon>
        <taxon>Euechinoidea</taxon>
        <taxon>Echinacea</taxon>
        <taxon>Camarodonta</taxon>
        <taxon>Echinidea</taxon>
        <taxon>Strongylocentrotidae</taxon>
        <taxon>Strongylocentrotus</taxon>
    </lineage>
</organism>
<dbReference type="OrthoDB" id="5962705at2759"/>
<evidence type="ECO:0000256" key="1">
    <source>
        <dbReference type="ARBA" id="ARBA00004141"/>
    </source>
</evidence>
<dbReference type="Proteomes" id="UP000007110">
    <property type="component" value="Unassembled WGS sequence"/>
</dbReference>
<keyword evidence="8" id="KW-0325">Glycoprotein</keyword>
<dbReference type="KEGG" id="spu:115922348"/>
<dbReference type="PROSITE" id="PS50262">
    <property type="entry name" value="G_PROTEIN_RECEP_F1_2"/>
    <property type="match status" value="1"/>
</dbReference>
<dbReference type="GO" id="GO:0008188">
    <property type="term" value="F:neuropeptide receptor activity"/>
    <property type="evidence" value="ECO:0000318"/>
    <property type="project" value="GO_Central"/>
</dbReference>
<dbReference type="PRINTS" id="PR00237">
    <property type="entry name" value="GPCRRHODOPSN"/>
</dbReference>
<evidence type="ECO:0000256" key="7">
    <source>
        <dbReference type="ARBA" id="ARBA00023170"/>
    </source>
</evidence>
<dbReference type="InParanoid" id="A0A7M7NIG5"/>
<protein>
    <recommendedName>
        <fullName evidence="13">G-protein coupled receptors family 1 profile domain-containing protein</fullName>
    </recommendedName>
</protein>
<keyword evidence="12" id="KW-0732">Signal</keyword>
<sequence>MPRMKKATLVVIVIVTWLASLLVATPTALYTRVYNGTCNGKEFRFCAEYWHNVKASQIYVVALSVVEFMVPMLIMGTIYLSIATKLWLHRHPPGHMTARHREITLVRKQKTIPMLVAVVVAFCFCWAPYHAYNVAVVFLYEELERQPYYLLLMYVVEGLAMLNGVVSTIIYFGLSPVFRKELANMFGKAFVCCKLPSLGLSQTRTSHRSNGSQSSNIPRLNGYTNGTRKPITVETVDTRI</sequence>
<keyword evidence="3 11" id="KW-1133">Transmembrane helix</keyword>
<dbReference type="PANTHER" id="PTHR24238">
    <property type="entry name" value="G-PROTEIN COUPLED RECEPTOR"/>
    <property type="match status" value="1"/>
</dbReference>
<dbReference type="InterPro" id="IPR000276">
    <property type="entry name" value="GPCR_Rhodpsn"/>
</dbReference>
<keyword evidence="4" id="KW-0297">G-protein coupled receptor</keyword>
<evidence type="ECO:0000256" key="6">
    <source>
        <dbReference type="ARBA" id="ARBA00023157"/>
    </source>
</evidence>
<name>A0A7M7NIG5_STRPU</name>
<evidence type="ECO:0000313" key="14">
    <source>
        <dbReference type="EnsemblMetazoa" id="XP_030837102"/>
    </source>
</evidence>
<evidence type="ECO:0000256" key="9">
    <source>
        <dbReference type="ARBA" id="ARBA00023224"/>
    </source>
</evidence>
<keyword evidence="2 11" id="KW-0812">Transmembrane</keyword>
<dbReference type="PANTHER" id="PTHR24238:SF74">
    <property type="entry name" value="PROKINETICIN RECEPTOR 2"/>
    <property type="match status" value="1"/>
</dbReference>
<accession>A0A7M7NIG5</accession>
<feature type="domain" description="G-protein coupled receptors family 1 profile" evidence="13">
    <location>
        <begin position="1"/>
        <end position="171"/>
    </location>
</feature>
<dbReference type="SUPFAM" id="SSF81321">
    <property type="entry name" value="Family A G protein-coupled receptor-like"/>
    <property type="match status" value="1"/>
</dbReference>
<evidence type="ECO:0000313" key="15">
    <source>
        <dbReference type="Proteomes" id="UP000007110"/>
    </source>
</evidence>
<dbReference type="EnsemblMetazoa" id="XM_030981242">
    <property type="protein sequence ID" value="XP_030837102"/>
    <property type="gene ID" value="LOC115922348"/>
</dbReference>
<dbReference type="GO" id="GO:0005886">
    <property type="term" value="C:plasma membrane"/>
    <property type="evidence" value="ECO:0000318"/>
    <property type="project" value="GO_Central"/>
</dbReference>
<evidence type="ECO:0000256" key="2">
    <source>
        <dbReference type="ARBA" id="ARBA00022692"/>
    </source>
</evidence>
<keyword evidence="5 11" id="KW-0472">Membrane</keyword>
<feature type="region of interest" description="Disordered" evidence="10">
    <location>
        <begin position="204"/>
        <end position="227"/>
    </location>
</feature>
<keyword evidence="15" id="KW-1185">Reference proteome</keyword>
<proteinExistence type="predicted"/>
<dbReference type="Gene3D" id="1.20.1070.10">
    <property type="entry name" value="Rhodopsin 7-helix transmembrane proteins"/>
    <property type="match status" value="1"/>
</dbReference>
<evidence type="ECO:0000256" key="4">
    <source>
        <dbReference type="ARBA" id="ARBA00023040"/>
    </source>
</evidence>
<dbReference type="GeneID" id="115922348"/>
<evidence type="ECO:0000256" key="3">
    <source>
        <dbReference type="ARBA" id="ARBA00022989"/>
    </source>
</evidence>
<evidence type="ECO:0000256" key="11">
    <source>
        <dbReference type="SAM" id="Phobius"/>
    </source>
</evidence>
<feature type="chain" id="PRO_5029795091" description="G-protein coupled receptors family 1 profile domain-containing protein" evidence="12">
    <location>
        <begin position="25"/>
        <end position="240"/>
    </location>
</feature>
<dbReference type="InterPro" id="IPR017452">
    <property type="entry name" value="GPCR_Rhodpsn_7TM"/>
</dbReference>
<feature type="transmembrane region" description="Helical" evidence="11">
    <location>
        <begin position="111"/>
        <end position="129"/>
    </location>
</feature>
<comment type="subcellular location">
    <subcellularLocation>
        <location evidence="1">Membrane</location>
        <topology evidence="1">Multi-pass membrane protein</topology>
    </subcellularLocation>
</comment>
<keyword evidence="6" id="KW-1015">Disulfide bond</keyword>
<dbReference type="OMA" id="GAICVQM"/>
<evidence type="ECO:0000259" key="13">
    <source>
        <dbReference type="PROSITE" id="PS50262"/>
    </source>
</evidence>
<feature type="transmembrane region" description="Helical" evidence="11">
    <location>
        <begin position="58"/>
        <end position="82"/>
    </location>
</feature>
<keyword evidence="7" id="KW-0675">Receptor</keyword>